<organism evidence="5 7">
    <name type="scientific">Didymodactylos carnosus</name>
    <dbReference type="NCBI Taxonomy" id="1234261"/>
    <lineage>
        <taxon>Eukaryota</taxon>
        <taxon>Metazoa</taxon>
        <taxon>Spiralia</taxon>
        <taxon>Gnathifera</taxon>
        <taxon>Rotifera</taxon>
        <taxon>Eurotatoria</taxon>
        <taxon>Bdelloidea</taxon>
        <taxon>Philodinida</taxon>
        <taxon>Philodinidae</taxon>
        <taxon>Didymodactylos</taxon>
    </lineage>
</organism>
<dbReference type="PANTHER" id="PTHR44186:SF1">
    <property type="entry name" value="BARDET-BIEDL SYNDROME 4 PROTEIN"/>
    <property type="match status" value="1"/>
</dbReference>
<evidence type="ECO:0000256" key="1">
    <source>
        <dbReference type="ARBA" id="ARBA00022737"/>
    </source>
</evidence>
<dbReference type="SUPFAM" id="SSF48452">
    <property type="entry name" value="TPR-like"/>
    <property type="match status" value="1"/>
</dbReference>
<evidence type="ECO:0000256" key="4">
    <source>
        <dbReference type="SAM" id="MobiDB-lite"/>
    </source>
</evidence>
<feature type="region of interest" description="Disordered" evidence="4">
    <location>
        <begin position="167"/>
        <end position="205"/>
    </location>
</feature>
<dbReference type="PANTHER" id="PTHR44186">
    <property type="match status" value="1"/>
</dbReference>
<protein>
    <submittedName>
        <fullName evidence="5">Uncharacterized protein</fullName>
    </submittedName>
</protein>
<gene>
    <name evidence="5" type="ORF">GPM918_LOCUS32913</name>
    <name evidence="6" type="ORF">SRO942_LOCUS33595</name>
</gene>
<evidence type="ECO:0000313" key="7">
    <source>
        <dbReference type="Proteomes" id="UP000663829"/>
    </source>
</evidence>
<name>A0A815KBE6_9BILA</name>
<evidence type="ECO:0000256" key="2">
    <source>
        <dbReference type="ARBA" id="ARBA00022803"/>
    </source>
</evidence>
<feature type="compositionally biased region" description="Basic and acidic residues" evidence="4">
    <location>
        <begin position="167"/>
        <end position="181"/>
    </location>
</feature>
<dbReference type="GO" id="GO:0061512">
    <property type="term" value="P:protein localization to cilium"/>
    <property type="evidence" value="ECO:0007669"/>
    <property type="project" value="TreeGrafter"/>
</dbReference>
<dbReference type="Proteomes" id="UP000663829">
    <property type="component" value="Unassembled WGS sequence"/>
</dbReference>
<keyword evidence="2" id="KW-0802">TPR repeat</keyword>
<comment type="similarity">
    <text evidence="3">Belongs to the BBS4 family.</text>
</comment>
<sequence>LTLAKLNDVDNAIRAYEVAIQLDSTDPTTHLNLAVLLFNTTQNKQQIDKTLKTFREAYDRKVDIEGAREVDGTMLEIATKLSDAMQTNNTLKIEQPKSLPRSIKNFQDMPPLANEDEPWMKPDNLLPSTERVQQPAADDDEFPITSPRRQIEPVVEPKKELPVIKTKIFDDGRRRKTDRTQVTDNNNNGTAERPSAVPTDDDTFF</sequence>
<dbReference type="Pfam" id="PF13414">
    <property type="entry name" value="TPR_11"/>
    <property type="match status" value="1"/>
</dbReference>
<evidence type="ECO:0000256" key="3">
    <source>
        <dbReference type="ARBA" id="ARBA00023778"/>
    </source>
</evidence>
<dbReference type="EMBL" id="CAJOBC010082543">
    <property type="protein sequence ID" value="CAF4288014.1"/>
    <property type="molecule type" value="Genomic_DNA"/>
</dbReference>
<reference evidence="5" key="1">
    <citation type="submission" date="2021-02" db="EMBL/GenBank/DDBJ databases">
        <authorList>
            <person name="Nowell W R."/>
        </authorList>
    </citation>
    <scope>NUCLEOTIDE SEQUENCE</scope>
</reference>
<dbReference type="EMBL" id="CAJNOQ010017126">
    <property type="protein sequence ID" value="CAF1393523.1"/>
    <property type="molecule type" value="Genomic_DNA"/>
</dbReference>
<dbReference type="Proteomes" id="UP000681722">
    <property type="component" value="Unassembled WGS sequence"/>
</dbReference>
<comment type="caution">
    <text evidence="5">The sequence shown here is derived from an EMBL/GenBank/DDBJ whole genome shotgun (WGS) entry which is preliminary data.</text>
</comment>
<keyword evidence="7" id="KW-1185">Reference proteome</keyword>
<dbReference type="GO" id="GO:0060271">
    <property type="term" value="P:cilium assembly"/>
    <property type="evidence" value="ECO:0007669"/>
    <property type="project" value="TreeGrafter"/>
</dbReference>
<feature type="non-terminal residue" evidence="5">
    <location>
        <position position="1"/>
    </location>
</feature>
<dbReference type="Gene3D" id="1.25.40.10">
    <property type="entry name" value="Tetratricopeptide repeat domain"/>
    <property type="match status" value="1"/>
</dbReference>
<evidence type="ECO:0000313" key="6">
    <source>
        <dbReference type="EMBL" id="CAF4288014.1"/>
    </source>
</evidence>
<keyword evidence="1" id="KW-0677">Repeat</keyword>
<dbReference type="AlphaFoldDB" id="A0A815KBE6"/>
<accession>A0A815KBE6</accession>
<dbReference type="GO" id="GO:0036064">
    <property type="term" value="C:ciliary basal body"/>
    <property type="evidence" value="ECO:0007669"/>
    <property type="project" value="TreeGrafter"/>
</dbReference>
<proteinExistence type="inferred from homology"/>
<evidence type="ECO:0000313" key="5">
    <source>
        <dbReference type="EMBL" id="CAF1393523.1"/>
    </source>
</evidence>
<dbReference type="InterPro" id="IPR011990">
    <property type="entry name" value="TPR-like_helical_dom_sf"/>
</dbReference>